<name>A0ABQ9EKV4_TEGGR</name>
<dbReference type="Pfam" id="PF04832">
    <property type="entry name" value="SOUL"/>
    <property type="match status" value="2"/>
</dbReference>
<dbReference type="PANTHER" id="PTHR11220:SF1">
    <property type="entry name" value="HEME-BINDING PROTEIN 2"/>
    <property type="match status" value="1"/>
</dbReference>
<dbReference type="PANTHER" id="PTHR11220">
    <property type="entry name" value="HEME-BINDING PROTEIN-RELATED"/>
    <property type="match status" value="1"/>
</dbReference>
<organism evidence="2 3">
    <name type="scientific">Tegillarca granosa</name>
    <name type="common">Malaysian cockle</name>
    <name type="synonym">Anadara granosa</name>
    <dbReference type="NCBI Taxonomy" id="220873"/>
    <lineage>
        <taxon>Eukaryota</taxon>
        <taxon>Metazoa</taxon>
        <taxon>Spiralia</taxon>
        <taxon>Lophotrochozoa</taxon>
        <taxon>Mollusca</taxon>
        <taxon>Bivalvia</taxon>
        <taxon>Autobranchia</taxon>
        <taxon>Pteriomorphia</taxon>
        <taxon>Arcoida</taxon>
        <taxon>Arcoidea</taxon>
        <taxon>Arcidae</taxon>
        <taxon>Tegillarca</taxon>
    </lineage>
</organism>
<accession>A0ABQ9EKV4</accession>
<dbReference type="InterPro" id="IPR006917">
    <property type="entry name" value="SOUL_heme-bd"/>
</dbReference>
<dbReference type="EMBL" id="JARBDR010000903">
    <property type="protein sequence ID" value="KAJ8304511.1"/>
    <property type="molecule type" value="Genomic_DNA"/>
</dbReference>
<protein>
    <submittedName>
        <fullName evidence="2">Uncharacterized protein</fullName>
    </submittedName>
</protein>
<dbReference type="Proteomes" id="UP001217089">
    <property type="component" value="Unassembled WGS sequence"/>
</dbReference>
<evidence type="ECO:0000313" key="2">
    <source>
        <dbReference type="EMBL" id="KAJ8304511.1"/>
    </source>
</evidence>
<proteinExistence type="inferred from homology"/>
<evidence type="ECO:0000313" key="3">
    <source>
        <dbReference type="Proteomes" id="UP001217089"/>
    </source>
</evidence>
<gene>
    <name evidence="2" type="ORF">KUTeg_018094</name>
</gene>
<reference evidence="2 3" key="1">
    <citation type="submission" date="2022-12" db="EMBL/GenBank/DDBJ databases">
        <title>Chromosome-level genome of Tegillarca granosa.</title>
        <authorList>
            <person name="Kim J."/>
        </authorList>
    </citation>
    <scope>NUCLEOTIDE SEQUENCE [LARGE SCALE GENOMIC DNA]</scope>
    <source>
        <strain evidence="2">Teg-2019</strain>
        <tissue evidence="2">Adductor muscle</tissue>
    </source>
</reference>
<dbReference type="SUPFAM" id="SSF55136">
    <property type="entry name" value="Probable bacterial effector-binding domain"/>
    <property type="match status" value="2"/>
</dbReference>
<dbReference type="Gene3D" id="3.20.80.10">
    <property type="entry name" value="Regulatory factor, effector binding domain"/>
    <property type="match status" value="2"/>
</dbReference>
<keyword evidence="3" id="KW-1185">Reference proteome</keyword>
<comment type="caution">
    <text evidence="2">The sequence shown here is derived from an EMBL/GenBank/DDBJ whole genome shotgun (WGS) entry which is preliminary data.</text>
</comment>
<sequence length="446" mass="50709">MQQEVASRMMFMKLFRFISGNNYGGMKIEMTAPVLTKMDVPRCPSCASNQVMFFMLPGVHQSNPPYPMDPSVYLVTMPAMDVYVKYFGGWPTMFDKLMKVSDLQNELSRDSHSFIPSSFIMAGYDSPMKRSNRHNEVWFQAAVAETMSRIFHSVNVSSICAHNALRLGNQRDAGDLFVAVAKTEWGTIPGKANEKGCWYSYGGKEYFIKDPNDFVWVTCDRPVKLVKNEGKPPEFAIVCGYQDNYGYLYPAIAEDENLGRIPGKARGDMCWYPYGGREMATKNFYWIDYELRHYPPSKWVGTNTTVSHNGLFHSLLFGKLFAYISGNNAKQQKIEMTAPVLTKVIPRGTTTTYAMHFMIPFDLQNEPIAPADPSVYLVDLPALDVYVKAFGGYAIDRVNIAEVDKLHQEIRDETKFENSFYFTAGYDSPYTFLNRHNEVWLVATGV</sequence>
<evidence type="ECO:0000256" key="1">
    <source>
        <dbReference type="ARBA" id="ARBA00009817"/>
    </source>
</evidence>
<dbReference type="InterPro" id="IPR011256">
    <property type="entry name" value="Reg_factor_effector_dom_sf"/>
</dbReference>
<comment type="similarity">
    <text evidence="1">Belongs to the HEBP family.</text>
</comment>